<dbReference type="RefSeq" id="WP_308949074.1">
    <property type="nucleotide sequence ID" value="NZ_JARXHW010000008.1"/>
</dbReference>
<dbReference type="InterPro" id="IPR050833">
    <property type="entry name" value="Poly_Biosynth_Transport"/>
</dbReference>
<keyword evidence="5 6" id="KW-0472">Membrane</keyword>
<evidence type="ECO:0000256" key="5">
    <source>
        <dbReference type="ARBA" id="ARBA00023136"/>
    </source>
</evidence>
<dbReference type="PANTHER" id="PTHR30250:SF26">
    <property type="entry name" value="PSMA PROTEIN"/>
    <property type="match status" value="1"/>
</dbReference>
<feature type="transmembrane region" description="Helical" evidence="6">
    <location>
        <begin position="414"/>
        <end position="435"/>
    </location>
</feature>
<dbReference type="PANTHER" id="PTHR30250">
    <property type="entry name" value="PST FAMILY PREDICTED COLANIC ACID TRANSPORTER"/>
    <property type="match status" value="1"/>
</dbReference>
<feature type="transmembrane region" description="Helical" evidence="6">
    <location>
        <begin position="93"/>
        <end position="115"/>
    </location>
</feature>
<evidence type="ECO:0000256" key="4">
    <source>
        <dbReference type="ARBA" id="ARBA00022989"/>
    </source>
</evidence>
<reference evidence="7 8" key="1">
    <citation type="submission" date="2023-04" db="EMBL/GenBank/DDBJ databases">
        <title>A novel bacteria isolated from coastal sediment.</title>
        <authorList>
            <person name="Liu X.-J."/>
            <person name="Du Z.-J."/>
        </authorList>
    </citation>
    <scope>NUCLEOTIDE SEQUENCE [LARGE SCALE GENOMIC DNA]</scope>
    <source>
        <strain evidence="7 8">SDUM461003</strain>
    </source>
</reference>
<name>A0ABU1ARZ7_9BACT</name>
<feature type="transmembrane region" description="Helical" evidence="6">
    <location>
        <begin position="385"/>
        <end position="408"/>
    </location>
</feature>
<keyword evidence="4 6" id="KW-1133">Transmembrane helix</keyword>
<comment type="subcellular location">
    <subcellularLocation>
        <location evidence="1">Cell membrane</location>
        <topology evidence="1">Multi-pass membrane protein</topology>
    </subcellularLocation>
</comment>
<gene>
    <name evidence="7" type="ORF">QEH52_05410</name>
</gene>
<accession>A0ABU1ARZ7</accession>
<feature type="transmembrane region" description="Helical" evidence="6">
    <location>
        <begin position="235"/>
        <end position="253"/>
    </location>
</feature>
<evidence type="ECO:0000256" key="3">
    <source>
        <dbReference type="ARBA" id="ARBA00022692"/>
    </source>
</evidence>
<sequence>MSVINPVETPIWKRYFWRNTASNYIRTITRLLLGVILFRVLFSGLSEAEFGFWSLLWSLFGYGILLDFGFGFTAQKAVAEKSATGEWEELSRLLSTMLWTFVGLATLLGLFFLAIRGLFLGAVEVPDAEYSMYSLSYFIFFAGLALTFPFGLFPEVLRGLQRIDIANWLNTGSVVLNFIGISLALYFEASFPVIVLVSVVTTLLPNVGALFVAMRRLPEVSLSPRLFEWRVVKSQLGFSIAAYLITFSNLLMAKSDQAVLGFTMGVGVIAAYQAGYKVAEMLNLFTRQLQDALSPAAAQMNASGDNAGLRELLLKTSKLTFLITTPLYVLCAVYLEPLIQLLTGLDQIERDTFLVGQILLFAVFSSQLTNSCAKRILMMCGYEKKLLGLSLLDGLSNLCISIVLALSFGIVGVAIGTLIPTLLVGWLLVLPMALRYLDLGVLKYTKFILSGATPLLLFVPCLCATIYFIPMPAEGGFVALALRGGLSSIPAFAWIALKVRKLM</sequence>
<protein>
    <submittedName>
        <fullName evidence="7">Oligosaccharide flippase family protein</fullName>
    </submittedName>
</protein>
<evidence type="ECO:0000256" key="1">
    <source>
        <dbReference type="ARBA" id="ARBA00004651"/>
    </source>
</evidence>
<keyword evidence="2" id="KW-1003">Cell membrane</keyword>
<feature type="transmembrane region" description="Helical" evidence="6">
    <location>
        <begin position="165"/>
        <end position="187"/>
    </location>
</feature>
<feature type="transmembrane region" description="Helical" evidence="6">
    <location>
        <begin position="319"/>
        <end position="342"/>
    </location>
</feature>
<feature type="transmembrane region" description="Helical" evidence="6">
    <location>
        <begin position="447"/>
        <end position="469"/>
    </location>
</feature>
<evidence type="ECO:0000313" key="8">
    <source>
        <dbReference type="Proteomes" id="UP001225316"/>
    </source>
</evidence>
<feature type="transmembrane region" description="Helical" evidence="6">
    <location>
        <begin position="193"/>
        <end position="214"/>
    </location>
</feature>
<keyword evidence="8" id="KW-1185">Reference proteome</keyword>
<proteinExistence type="predicted"/>
<feature type="transmembrane region" description="Helical" evidence="6">
    <location>
        <begin position="354"/>
        <end position="373"/>
    </location>
</feature>
<dbReference type="Proteomes" id="UP001225316">
    <property type="component" value="Unassembled WGS sequence"/>
</dbReference>
<feature type="transmembrane region" description="Helical" evidence="6">
    <location>
        <begin position="23"/>
        <end position="44"/>
    </location>
</feature>
<dbReference type="EMBL" id="JARXHW010000008">
    <property type="protein sequence ID" value="MDQ8206936.1"/>
    <property type="molecule type" value="Genomic_DNA"/>
</dbReference>
<feature type="transmembrane region" description="Helical" evidence="6">
    <location>
        <begin position="50"/>
        <end position="72"/>
    </location>
</feature>
<comment type="caution">
    <text evidence="7">The sequence shown here is derived from an EMBL/GenBank/DDBJ whole genome shotgun (WGS) entry which is preliminary data.</text>
</comment>
<evidence type="ECO:0000256" key="6">
    <source>
        <dbReference type="SAM" id="Phobius"/>
    </source>
</evidence>
<feature type="transmembrane region" description="Helical" evidence="6">
    <location>
        <begin position="135"/>
        <end position="153"/>
    </location>
</feature>
<organism evidence="7 8">
    <name type="scientific">Thalassobacterium maritimum</name>
    <dbReference type="NCBI Taxonomy" id="3041265"/>
    <lineage>
        <taxon>Bacteria</taxon>
        <taxon>Pseudomonadati</taxon>
        <taxon>Verrucomicrobiota</taxon>
        <taxon>Opitutia</taxon>
        <taxon>Puniceicoccales</taxon>
        <taxon>Coraliomargaritaceae</taxon>
        <taxon>Thalassobacterium</taxon>
    </lineage>
</organism>
<evidence type="ECO:0000313" key="7">
    <source>
        <dbReference type="EMBL" id="MDQ8206936.1"/>
    </source>
</evidence>
<keyword evidence="3 6" id="KW-0812">Transmembrane</keyword>
<dbReference type="Pfam" id="PF13440">
    <property type="entry name" value="Polysacc_synt_3"/>
    <property type="match status" value="1"/>
</dbReference>
<feature type="transmembrane region" description="Helical" evidence="6">
    <location>
        <begin position="475"/>
        <end position="497"/>
    </location>
</feature>
<evidence type="ECO:0000256" key="2">
    <source>
        <dbReference type="ARBA" id="ARBA00022475"/>
    </source>
</evidence>
<feature type="transmembrane region" description="Helical" evidence="6">
    <location>
        <begin position="259"/>
        <end position="279"/>
    </location>
</feature>